<evidence type="ECO:0000256" key="1">
    <source>
        <dbReference type="ARBA" id="ARBA00022723"/>
    </source>
</evidence>
<dbReference type="PANTHER" id="PTHR45953">
    <property type="entry name" value="IDURONATE 2-SULFATASE"/>
    <property type="match status" value="1"/>
</dbReference>
<dbReference type="RefSeq" id="WP_072631489.1">
    <property type="nucleotide sequence ID" value="NZ_MLCB01000166.1"/>
</dbReference>
<dbReference type="EMBL" id="MLCB01000166">
    <property type="protein sequence ID" value="OJI92804.1"/>
    <property type="molecule type" value="Genomic_DNA"/>
</dbReference>
<dbReference type="EC" id="3.1.6.1" evidence="4"/>
<dbReference type="Gene3D" id="3.40.720.10">
    <property type="entry name" value="Alkaline Phosphatase, subunit A"/>
    <property type="match status" value="1"/>
</dbReference>
<dbReference type="Proteomes" id="UP000184514">
    <property type="component" value="Unassembled WGS sequence"/>
</dbReference>
<gene>
    <name evidence="4" type="ORF">PFRI_29700</name>
</gene>
<evidence type="ECO:0000313" key="4">
    <source>
        <dbReference type="EMBL" id="OJI92804.1"/>
    </source>
</evidence>
<dbReference type="GO" id="GO:0004065">
    <property type="term" value="F:arylsulfatase activity"/>
    <property type="evidence" value="ECO:0007669"/>
    <property type="project" value="UniProtKB-EC"/>
</dbReference>
<organism evidence="4 5">
    <name type="scientific">Planktotalea frisia</name>
    <dbReference type="NCBI Taxonomy" id="696762"/>
    <lineage>
        <taxon>Bacteria</taxon>
        <taxon>Pseudomonadati</taxon>
        <taxon>Pseudomonadota</taxon>
        <taxon>Alphaproteobacteria</taxon>
        <taxon>Rhodobacterales</taxon>
        <taxon>Paracoccaceae</taxon>
        <taxon>Planktotalea</taxon>
    </lineage>
</organism>
<name>A0A1L9NUH3_9RHOB</name>
<dbReference type="InterPro" id="IPR017850">
    <property type="entry name" value="Alkaline_phosphatase_core_sf"/>
</dbReference>
<dbReference type="Pfam" id="PF00884">
    <property type="entry name" value="Sulfatase"/>
    <property type="match status" value="1"/>
</dbReference>
<proteinExistence type="predicted"/>
<dbReference type="InterPro" id="IPR000917">
    <property type="entry name" value="Sulfatase_N"/>
</dbReference>
<accession>A0A1L9NUH3</accession>
<feature type="domain" description="Sulfatase N-terminal" evidence="3">
    <location>
        <begin position="9"/>
        <end position="391"/>
    </location>
</feature>
<dbReference type="GO" id="GO:0005737">
    <property type="term" value="C:cytoplasm"/>
    <property type="evidence" value="ECO:0007669"/>
    <property type="project" value="TreeGrafter"/>
</dbReference>
<dbReference type="GO" id="GO:0046872">
    <property type="term" value="F:metal ion binding"/>
    <property type="evidence" value="ECO:0007669"/>
    <property type="project" value="UniProtKB-KW"/>
</dbReference>
<evidence type="ECO:0000259" key="3">
    <source>
        <dbReference type="Pfam" id="PF00884"/>
    </source>
</evidence>
<evidence type="ECO:0000313" key="5">
    <source>
        <dbReference type="Proteomes" id="UP000184514"/>
    </source>
</evidence>
<evidence type="ECO:0000256" key="2">
    <source>
        <dbReference type="ARBA" id="ARBA00022801"/>
    </source>
</evidence>
<protein>
    <submittedName>
        <fullName evidence="4">Arylsulfatase</fullName>
        <ecNumber evidence="4">3.1.6.1</ecNumber>
    </submittedName>
</protein>
<keyword evidence="1" id="KW-0479">Metal-binding</keyword>
<dbReference type="OrthoDB" id="9795675at2"/>
<sequence>MSNTQSKRKNILFIMCDQLRYDYLSCAGHKTLHTPNIDSLAERGVRFSNAYVQSPICGPSRMSTYTGRYVSSHGATGNFVPLRVGERNIGDHLKPLGMRPVLVGKTHMIADQEGMARLGIDPESEIGVHHAQAGFEPYERDDGIHPDRVLKPNVAYNKYLKERGYDDHENPWHWAANSVMRDGEVRSGFFNDVAASPARVSDEESETPYMTRRAMQFLEEDDGEQPWLLHLSYIKPHWPYIAPAPYNDMYSAADVQDVHSSEKERENSNPLAQHFQERICGRTFSKEEARETVIPAYMGLIKQIDDQLGVLFEFMEQKDLMKDTMIVFTSDHGEYFGDHWMGDKDFFHDPAVKVPLIIADPDPACDSTRGTVQNAPVESIDLLPTFIEYAGGEVPKHILDGRSLMPLLQGDDVPWRDYVISEYDYFQQTFSPKTGRAPLDCRIYMIKNERWKYIHAPGYAPMLFDLENDPDEFIDLGRSDDHLEARQQMHYALADWSLQYRQRETVSEARAEQMVGLEDKFGVLIGYWDESDVKPPASAPDYAAGPKTH</sequence>
<keyword evidence="5" id="KW-1185">Reference proteome</keyword>
<dbReference type="AlphaFoldDB" id="A0A1L9NUH3"/>
<dbReference type="SUPFAM" id="SSF53649">
    <property type="entry name" value="Alkaline phosphatase-like"/>
    <property type="match status" value="1"/>
</dbReference>
<dbReference type="STRING" id="696762.PFRI_29700"/>
<reference evidence="4 5" key="1">
    <citation type="submission" date="2016-10" db="EMBL/GenBank/DDBJ databases">
        <title>Genome sequence of Planktotalea frisia SH6-1.</title>
        <authorList>
            <person name="Poehlein A."/>
            <person name="Bakenhus I."/>
            <person name="Voget S."/>
            <person name="Brinkhoff T."/>
            <person name="Simon M."/>
        </authorList>
    </citation>
    <scope>NUCLEOTIDE SEQUENCE [LARGE SCALE GENOMIC DNA]</scope>
    <source>
        <strain evidence="4 5">SH6-1</strain>
    </source>
</reference>
<comment type="caution">
    <text evidence="4">The sequence shown here is derived from an EMBL/GenBank/DDBJ whole genome shotgun (WGS) entry which is preliminary data.</text>
</comment>
<keyword evidence="2 4" id="KW-0378">Hydrolase</keyword>
<dbReference type="PANTHER" id="PTHR45953:SF1">
    <property type="entry name" value="IDURONATE 2-SULFATASE"/>
    <property type="match status" value="1"/>
</dbReference>